<name>A0A061DA05_BABBI</name>
<feature type="region of interest" description="Disordered" evidence="1">
    <location>
        <begin position="1"/>
        <end position="61"/>
    </location>
</feature>
<keyword evidence="4" id="KW-1185">Reference proteome</keyword>
<feature type="region of interest" description="Disordered" evidence="1">
    <location>
        <begin position="81"/>
        <end position="120"/>
    </location>
</feature>
<organism evidence="3 4">
    <name type="scientific">Babesia bigemina</name>
    <dbReference type="NCBI Taxonomy" id="5866"/>
    <lineage>
        <taxon>Eukaryota</taxon>
        <taxon>Sar</taxon>
        <taxon>Alveolata</taxon>
        <taxon>Apicomplexa</taxon>
        <taxon>Aconoidasida</taxon>
        <taxon>Piroplasmida</taxon>
        <taxon>Babesiidae</taxon>
        <taxon>Babesia</taxon>
    </lineage>
</organism>
<keyword evidence="2" id="KW-1133">Transmembrane helix</keyword>
<protein>
    <submittedName>
        <fullName evidence="3">Uncharacterized protein</fullName>
    </submittedName>
</protein>
<feature type="compositionally biased region" description="Basic and acidic residues" evidence="1">
    <location>
        <begin position="1"/>
        <end position="29"/>
    </location>
</feature>
<dbReference type="GeneID" id="24565884"/>
<dbReference type="KEGG" id="bbig:BBBOND_0312460"/>
<accession>A0A061DA05</accession>
<evidence type="ECO:0000313" key="4">
    <source>
        <dbReference type="Proteomes" id="UP000033188"/>
    </source>
</evidence>
<evidence type="ECO:0000256" key="1">
    <source>
        <dbReference type="SAM" id="MobiDB-lite"/>
    </source>
</evidence>
<dbReference type="EMBL" id="LK391709">
    <property type="protein sequence ID" value="CDR97343.1"/>
    <property type="molecule type" value="Genomic_DNA"/>
</dbReference>
<keyword evidence="2" id="KW-0472">Membrane</keyword>
<reference evidence="4" key="1">
    <citation type="journal article" date="2014" name="Nucleic Acids Res.">
        <title>The evolutionary dynamics of variant antigen genes in Babesia reveal a history of genomic innovation underlying host-parasite interaction.</title>
        <authorList>
            <person name="Jackson A.P."/>
            <person name="Otto T.D."/>
            <person name="Darby A."/>
            <person name="Ramaprasad A."/>
            <person name="Xia D."/>
            <person name="Echaide I.E."/>
            <person name="Farber M."/>
            <person name="Gahlot S."/>
            <person name="Gamble J."/>
            <person name="Gupta D."/>
            <person name="Gupta Y."/>
            <person name="Jackson L."/>
            <person name="Malandrin L."/>
            <person name="Malas T.B."/>
            <person name="Moussa E."/>
            <person name="Nair M."/>
            <person name="Reid A.J."/>
            <person name="Sanders M."/>
            <person name="Sharma J."/>
            <person name="Tracey A."/>
            <person name="Quail M.A."/>
            <person name="Weir W."/>
            <person name="Wastling J.M."/>
            <person name="Hall N."/>
            <person name="Willadsen P."/>
            <person name="Lingelbach K."/>
            <person name="Shiels B."/>
            <person name="Tait A."/>
            <person name="Berriman M."/>
            <person name="Allred D.R."/>
            <person name="Pain A."/>
        </authorList>
    </citation>
    <scope>NUCLEOTIDE SEQUENCE [LARGE SCALE GENOMIC DNA]</scope>
    <source>
        <strain evidence="4">Bond</strain>
    </source>
</reference>
<dbReference type="RefSeq" id="XP_012769529.1">
    <property type="nucleotide sequence ID" value="XM_012914075.1"/>
</dbReference>
<evidence type="ECO:0000256" key="2">
    <source>
        <dbReference type="SAM" id="Phobius"/>
    </source>
</evidence>
<gene>
    <name evidence="3" type="ORF">BBBOND_0312460</name>
</gene>
<feature type="compositionally biased region" description="Acidic residues" evidence="1">
    <location>
        <begin position="87"/>
        <end position="104"/>
    </location>
</feature>
<proteinExistence type="predicted"/>
<feature type="compositionally biased region" description="Acidic residues" evidence="1">
    <location>
        <begin position="30"/>
        <end position="44"/>
    </location>
</feature>
<dbReference type="VEuPathDB" id="PiroplasmaDB:BBBOND_0312460"/>
<keyword evidence="2" id="KW-0812">Transmembrane</keyword>
<feature type="transmembrane region" description="Helical" evidence="2">
    <location>
        <begin position="131"/>
        <end position="155"/>
    </location>
</feature>
<dbReference type="AlphaFoldDB" id="A0A061DA05"/>
<evidence type="ECO:0000313" key="3">
    <source>
        <dbReference type="EMBL" id="CDR97343.1"/>
    </source>
</evidence>
<sequence length="173" mass="18807">MESDKARQPCWSEKAEQEIAELVERPNAEDDHDADDDDDEGDGGDEVRSGGGGSSHLTAQVIGHQRNQGYLAYEEIADVAAHREAEDAQVEQDDGDDDGNDDGGDGGVGRGGRTDGRNGRRKNRGFAEFRLIFTFLQTTFTSTFVLVAFTFGWTIESSALVKFLASLAHPDKP</sequence>
<dbReference type="Proteomes" id="UP000033188">
    <property type="component" value="Chromosome 3"/>
</dbReference>